<dbReference type="InterPro" id="IPR017972">
    <property type="entry name" value="Cyt_P450_CS"/>
</dbReference>
<dbReference type="PANTHER" id="PTHR24300">
    <property type="entry name" value="CYTOCHROME P450 508A4-RELATED"/>
    <property type="match status" value="1"/>
</dbReference>
<dbReference type="Pfam" id="PF00067">
    <property type="entry name" value="p450"/>
    <property type="match status" value="1"/>
</dbReference>
<accession>A0A7D9L9G4</accession>
<dbReference type="GO" id="GO:0006805">
    <property type="term" value="P:xenobiotic metabolic process"/>
    <property type="evidence" value="ECO:0007669"/>
    <property type="project" value="TreeGrafter"/>
</dbReference>
<keyword evidence="3 4" id="KW-0408">Iron</keyword>
<dbReference type="GO" id="GO:0016829">
    <property type="term" value="F:lyase activity"/>
    <property type="evidence" value="ECO:0007669"/>
    <property type="project" value="UniProtKB-KW"/>
</dbReference>
<dbReference type="OrthoDB" id="3934656at2759"/>
<gene>
    <name evidence="6" type="ORF">PACLA_8A071348</name>
</gene>
<dbReference type="InterPro" id="IPR001128">
    <property type="entry name" value="Cyt_P450"/>
</dbReference>
<dbReference type="GO" id="GO:0016712">
    <property type="term" value="F:oxidoreductase activity, acting on paired donors, with incorporation or reduction of molecular oxygen, reduced flavin or flavoprotein as one donor, and incorporation of one atom of oxygen"/>
    <property type="evidence" value="ECO:0007669"/>
    <property type="project" value="TreeGrafter"/>
</dbReference>
<name>A0A7D9L9G4_PARCT</name>
<feature type="binding site" description="axial binding residue" evidence="4">
    <location>
        <position position="98"/>
    </location>
    <ligand>
        <name>heme</name>
        <dbReference type="ChEBI" id="CHEBI:30413"/>
    </ligand>
    <ligandPart>
        <name>Fe</name>
        <dbReference type="ChEBI" id="CHEBI:18248"/>
    </ligandPart>
</feature>
<proteinExistence type="inferred from homology"/>
<comment type="caution">
    <text evidence="6">The sequence shown here is derived from an EMBL/GenBank/DDBJ whole genome shotgun (WGS) entry which is preliminary data.</text>
</comment>
<dbReference type="InterPro" id="IPR036396">
    <property type="entry name" value="Cyt_P450_sf"/>
</dbReference>
<dbReference type="Gene3D" id="1.10.630.10">
    <property type="entry name" value="Cytochrome P450"/>
    <property type="match status" value="1"/>
</dbReference>
<comment type="similarity">
    <text evidence="1 5">Belongs to the cytochrome P450 family.</text>
</comment>
<dbReference type="SUPFAM" id="SSF48264">
    <property type="entry name" value="Cytochrome P450"/>
    <property type="match status" value="1"/>
</dbReference>
<dbReference type="PROSITE" id="PS00086">
    <property type="entry name" value="CYTOCHROME_P450"/>
    <property type="match status" value="1"/>
</dbReference>
<keyword evidence="5" id="KW-0503">Monooxygenase</keyword>
<dbReference type="PANTHER" id="PTHR24300:SF375">
    <property type="entry name" value="CYTOCHROME P450 FAMILY"/>
    <property type="match status" value="1"/>
</dbReference>
<dbReference type="AlphaFoldDB" id="A0A7D9L9G4"/>
<dbReference type="PRINTS" id="PR00463">
    <property type="entry name" value="EP450I"/>
</dbReference>
<dbReference type="InterPro" id="IPR050182">
    <property type="entry name" value="Cytochrome_P450_fam2"/>
</dbReference>
<evidence type="ECO:0000256" key="2">
    <source>
        <dbReference type="ARBA" id="ARBA00022723"/>
    </source>
</evidence>
<dbReference type="GO" id="GO:0005506">
    <property type="term" value="F:iron ion binding"/>
    <property type="evidence" value="ECO:0007669"/>
    <property type="project" value="InterPro"/>
</dbReference>
<evidence type="ECO:0000313" key="7">
    <source>
        <dbReference type="Proteomes" id="UP001152795"/>
    </source>
</evidence>
<dbReference type="Proteomes" id="UP001152795">
    <property type="component" value="Unassembled WGS sequence"/>
</dbReference>
<protein>
    <submittedName>
        <fullName evidence="6">Steroid 17-alpha-hydroxylase 17,20 lyase-like</fullName>
    </submittedName>
</protein>
<keyword evidence="7" id="KW-1185">Reference proteome</keyword>
<keyword evidence="5" id="KW-0560">Oxidoreductase</keyword>
<keyword evidence="6" id="KW-0456">Lyase</keyword>
<dbReference type="InterPro" id="IPR002401">
    <property type="entry name" value="Cyt_P450_E_grp-I"/>
</dbReference>
<evidence type="ECO:0000256" key="1">
    <source>
        <dbReference type="ARBA" id="ARBA00010617"/>
    </source>
</evidence>
<organism evidence="6 7">
    <name type="scientific">Paramuricea clavata</name>
    <name type="common">Red gorgonian</name>
    <name type="synonym">Violescent sea-whip</name>
    <dbReference type="NCBI Taxonomy" id="317549"/>
    <lineage>
        <taxon>Eukaryota</taxon>
        <taxon>Metazoa</taxon>
        <taxon>Cnidaria</taxon>
        <taxon>Anthozoa</taxon>
        <taxon>Octocorallia</taxon>
        <taxon>Malacalcyonacea</taxon>
        <taxon>Plexauridae</taxon>
        <taxon>Paramuricea</taxon>
    </lineage>
</organism>
<evidence type="ECO:0000313" key="6">
    <source>
        <dbReference type="EMBL" id="CAB4025886.1"/>
    </source>
</evidence>
<evidence type="ECO:0000256" key="3">
    <source>
        <dbReference type="ARBA" id="ARBA00023004"/>
    </source>
</evidence>
<feature type="non-terminal residue" evidence="6">
    <location>
        <position position="140"/>
    </location>
</feature>
<keyword evidence="4 5" id="KW-0349">Heme</keyword>
<dbReference type="GO" id="GO:0005737">
    <property type="term" value="C:cytoplasm"/>
    <property type="evidence" value="ECO:0007669"/>
    <property type="project" value="TreeGrafter"/>
</dbReference>
<reference evidence="6" key="1">
    <citation type="submission" date="2020-04" db="EMBL/GenBank/DDBJ databases">
        <authorList>
            <person name="Alioto T."/>
            <person name="Alioto T."/>
            <person name="Gomez Garrido J."/>
        </authorList>
    </citation>
    <scope>NUCLEOTIDE SEQUENCE</scope>
    <source>
        <strain evidence="6">A484AB</strain>
    </source>
</reference>
<comment type="cofactor">
    <cofactor evidence="4">
        <name>heme</name>
        <dbReference type="ChEBI" id="CHEBI:30413"/>
    </cofactor>
</comment>
<evidence type="ECO:0000256" key="4">
    <source>
        <dbReference type="PIRSR" id="PIRSR602401-1"/>
    </source>
</evidence>
<dbReference type="EMBL" id="CACRXK020013874">
    <property type="protein sequence ID" value="CAB4025886.1"/>
    <property type="molecule type" value="Genomic_DNA"/>
</dbReference>
<dbReference type="GO" id="GO:0006082">
    <property type="term" value="P:organic acid metabolic process"/>
    <property type="evidence" value="ECO:0007669"/>
    <property type="project" value="TreeGrafter"/>
</dbReference>
<sequence>MRKASHIFKLPYVKSEGYHMLHLSLVGANAIRDTTIAGYPIPKGTFVGPNLPNVHEDEREWPESDKFKPKRFLDEDGKFVGWNKLHGFMPFNVGRRECPGQTLAGIMMFSFSSMLLHYYKFELPEGAETPITKVSRKSSL</sequence>
<keyword evidence="2 4" id="KW-0479">Metal-binding</keyword>
<evidence type="ECO:0000256" key="5">
    <source>
        <dbReference type="RuleBase" id="RU000461"/>
    </source>
</evidence>
<dbReference type="GO" id="GO:0020037">
    <property type="term" value="F:heme binding"/>
    <property type="evidence" value="ECO:0007669"/>
    <property type="project" value="InterPro"/>
</dbReference>